<keyword evidence="2" id="KW-0472">Membrane</keyword>
<keyword evidence="6" id="KW-1185">Reference proteome</keyword>
<dbReference type="InterPro" id="IPR003599">
    <property type="entry name" value="Ig_sub"/>
</dbReference>
<evidence type="ECO:0000256" key="3">
    <source>
        <dbReference type="SAM" id="SignalP"/>
    </source>
</evidence>
<dbReference type="InterPro" id="IPR036179">
    <property type="entry name" value="Ig-like_dom_sf"/>
</dbReference>
<evidence type="ECO:0000259" key="4">
    <source>
        <dbReference type="PROSITE" id="PS50835"/>
    </source>
</evidence>
<evidence type="ECO:0000313" key="5">
    <source>
        <dbReference type="EMBL" id="KAL0979622.1"/>
    </source>
</evidence>
<dbReference type="Proteomes" id="UP001557470">
    <property type="component" value="Unassembled WGS sequence"/>
</dbReference>
<keyword evidence="2" id="KW-0812">Transmembrane</keyword>
<dbReference type="EMBL" id="JAGEUA010000005">
    <property type="protein sequence ID" value="KAL0979622.1"/>
    <property type="molecule type" value="Genomic_DNA"/>
</dbReference>
<comment type="caution">
    <text evidence="5">The sequence shown here is derived from an EMBL/GenBank/DDBJ whole genome shotgun (WGS) entry which is preliminary data.</text>
</comment>
<organism evidence="5 6">
    <name type="scientific">Umbra pygmaea</name>
    <name type="common">Eastern mudminnow</name>
    <dbReference type="NCBI Taxonomy" id="75934"/>
    <lineage>
        <taxon>Eukaryota</taxon>
        <taxon>Metazoa</taxon>
        <taxon>Chordata</taxon>
        <taxon>Craniata</taxon>
        <taxon>Vertebrata</taxon>
        <taxon>Euteleostomi</taxon>
        <taxon>Actinopterygii</taxon>
        <taxon>Neopterygii</taxon>
        <taxon>Teleostei</taxon>
        <taxon>Protacanthopterygii</taxon>
        <taxon>Esociformes</taxon>
        <taxon>Umbridae</taxon>
        <taxon>Umbra</taxon>
    </lineage>
</organism>
<gene>
    <name evidence="5" type="ORF">UPYG_G00187430</name>
</gene>
<reference evidence="5 6" key="1">
    <citation type="submission" date="2024-06" db="EMBL/GenBank/DDBJ databases">
        <authorList>
            <person name="Pan Q."/>
            <person name="Wen M."/>
            <person name="Jouanno E."/>
            <person name="Zahm M."/>
            <person name="Klopp C."/>
            <person name="Cabau C."/>
            <person name="Louis A."/>
            <person name="Berthelot C."/>
            <person name="Parey E."/>
            <person name="Roest Crollius H."/>
            <person name="Montfort J."/>
            <person name="Robinson-Rechavi M."/>
            <person name="Bouchez O."/>
            <person name="Lampietro C."/>
            <person name="Lopez Roques C."/>
            <person name="Donnadieu C."/>
            <person name="Postlethwait J."/>
            <person name="Bobe J."/>
            <person name="Verreycken H."/>
            <person name="Guiguen Y."/>
        </authorList>
    </citation>
    <scope>NUCLEOTIDE SEQUENCE [LARGE SCALE GENOMIC DNA]</scope>
    <source>
        <strain evidence="5">Up_M1</strain>
        <tissue evidence="5">Testis</tissue>
    </source>
</reference>
<evidence type="ECO:0000313" key="6">
    <source>
        <dbReference type="Proteomes" id="UP001557470"/>
    </source>
</evidence>
<feature type="chain" id="PRO_5044891702" description="Ig-like domain-containing protein" evidence="3">
    <location>
        <begin position="24"/>
        <end position="300"/>
    </location>
</feature>
<feature type="signal peptide" evidence="3">
    <location>
        <begin position="1"/>
        <end position="23"/>
    </location>
</feature>
<keyword evidence="1" id="KW-0393">Immunoglobulin domain</keyword>
<name>A0ABD0XCY9_UMBPY</name>
<dbReference type="Gene3D" id="2.60.40.10">
    <property type="entry name" value="Immunoglobulins"/>
    <property type="match status" value="1"/>
</dbReference>
<evidence type="ECO:0000256" key="2">
    <source>
        <dbReference type="SAM" id="Phobius"/>
    </source>
</evidence>
<feature type="transmembrane region" description="Helical" evidence="2">
    <location>
        <begin position="240"/>
        <end position="258"/>
    </location>
</feature>
<dbReference type="InterPro" id="IPR013783">
    <property type="entry name" value="Ig-like_fold"/>
</dbReference>
<dbReference type="InterPro" id="IPR007110">
    <property type="entry name" value="Ig-like_dom"/>
</dbReference>
<protein>
    <recommendedName>
        <fullName evidence="4">Ig-like domain-containing protein</fullName>
    </recommendedName>
</protein>
<dbReference type="PROSITE" id="PS50835">
    <property type="entry name" value="IG_LIKE"/>
    <property type="match status" value="1"/>
</dbReference>
<dbReference type="Pfam" id="PF07679">
    <property type="entry name" value="I-set"/>
    <property type="match status" value="1"/>
</dbReference>
<dbReference type="SUPFAM" id="SSF48726">
    <property type="entry name" value="Immunoglobulin"/>
    <property type="match status" value="1"/>
</dbReference>
<proteinExistence type="predicted"/>
<feature type="domain" description="Ig-like" evidence="4">
    <location>
        <begin position="135"/>
        <end position="233"/>
    </location>
</feature>
<dbReference type="InterPro" id="IPR013098">
    <property type="entry name" value="Ig_I-set"/>
</dbReference>
<accession>A0ABD0XCY9</accession>
<sequence length="300" mass="34760">MGSPWISSLQLILLSFLWRGTFTTETTLNDSVTKHLNQTVEKAGDRLVERIEIYNPINLMLECSYKVKTNISTIITGVWRKDETEIGEKIRLSLENYQYNMKKIFSINETNFGNYSCIFSHADKESSIEFYLAVPEMDSKKNKPIVSYVGDSVKMNCKIKVSPQNWVWYKENETAQELINVTADPLRYQIKTEGNITKLTVMKLTERDSGYYICEADYRIKASKSKLTLRVISYMEPLKPFIAIMAEVLLLVVLIFLYERWSSKKIDSPAENMMHGDQMHNLTQEAKNGVEENTTRQRKV</sequence>
<dbReference type="PANTHER" id="PTHR10075:SF4">
    <property type="entry name" value="EMBIGIN"/>
    <property type="match status" value="1"/>
</dbReference>
<dbReference type="PANTHER" id="PTHR10075">
    <property type="entry name" value="BASIGIN RELATED"/>
    <property type="match status" value="1"/>
</dbReference>
<dbReference type="AlphaFoldDB" id="A0ABD0XCY9"/>
<keyword evidence="3" id="KW-0732">Signal</keyword>
<dbReference type="SMART" id="SM00409">
    <property type="entry name" value="IG"/>
    <property type="match status" value="1"/>
</dbReference>
<keyword evidence="2" id="KW-1133">Transmembrane helix</keyword>
<evidence type="ECO:0000256" key="1">
    <source>
        <dbReference type="ARBA" id="ARBA00023319"/>
    </source>
</evidence>